<proteinExistence type="predicted"/>
<sequence length="207" mass="21984">MTSAFNLDAFGNSTTPSLEAVDTAISDTLRSLNAEHFSQATQNNSTVVNTLETSFTRDFSSMTALSGGLASPHSNQGLYPTPIWTSKNLSSPNAPSDVPRSPSSSDGRQSTITASPYLPDLCLGPPKKTVNLDSILSTAMPSTDRSPALQELKIGAPQGFYGSQLPRDTPSNSFGAHCHPLSGTTQLPNPPNIRHQRLGSPFKVLEK</sequence>
<feature type="compositionally biased region" description="Polar residues" evidence="1">
    <location>
        <begin position="81"/>
        <end position="94"/>
    </location>
</feature>
<feature type="compositionally biased region" description="Low complexity" evidence="1">
    <location>
        <begin position="95"/>
        <end position="106"/>
    </location>
</feature>
<dbReference type="AlphaFoldDB" id="A0AAI8Z4W2"/>
<evidence type="ECO:0000256" key="1">
    <source>
        <dbReference type="SAM" id="MobiDB-lite"/>
    </source>
</evidence>
<evidence type="ECO:0000313" key="2">
    <source>
        <dbReference type="EMBL" id="CAK4032521.1"/>
    </source>
</evidence>
<name>A0AAI8Z4W2_9PEZI</name>
<keyword evidence="3" id="KW-1185">Reference proteome</keyword>
<organism evidence="2 3">
    <name type="scientific">Lecanosticta acicola</name>
    <dbReference type="NCBI Taxonomy" id="111012"/>
    <lineage>
        <taxon>Eukaryota</taxon>
        <taxon>Fungi</taxon>
        <taxon>Dikarya</taxon>
        <taxon>Ascomycota</taxon>
        <taxon>Pezizomycotina</taxon>
        <taxon>Dothideomycetes</taxon>
        <taxon>Dothideomycetidae</taxon>
        <taxon>Mycosphaerellales</taxon>
        <taxon>Mycosphaerellaceae</taxon>
        <taxon>Lecanosticta</taxon>
    </lineage>
</organism>
<gene>
    <name evidence="2" type="ORF">LECACI_7A007679</name>
</gene>
<evidence type="ECO:0000313" key="3">
    <source>
        <dbReference type="Proteomes" id="UP001296104"/>
    </source>
</evidence>
<protein>
    <submittedName>
        <fullName evidence="2">Uncharacterized protein</fullName>
    </submittedName>
</protein>
<feature type="region of interest" description="Disordered" evidence="1">
    <location>
        <begin position="81"/>
        <end position="120"/>
    </location>
</feature>
<dbReference type="Proteomes" id="UP001296104">
    <property type="component" value="Unassembled WGS sequence"/>
</dbReference>
<comment type="caution">
    <text evidence="2">The sequence shown here is derived from an EMBL/GenBank/DDBJ whole genome shotgun (WGS) entry which is preliminary data.</text>
</comment>
<reference evidence="2" key="1">
    <citation type="submission" date="2023-11" db="EMBL/GenBank/DDBJ databases">
        <authorList>
            <person name="Alioto T."/>
            <person name="Alioto T."/>
            <person name="Gomez Garrido J."/>
        </authorList>
    </citation>
    <scope>NUCLEOTIDE SEQUENCE</scope>
</reference>
<dbReference type="EMBL" id="CAVMBE010000065">
    <property type="protein sequence ID" value="CAK4032521.1"/>
    <property type="molecule type" value="Genomic_DNA"/>
</dbReference>
<feature type="region of interest" description="Disordered" evidence="1">
    <location>
        <begin position="167"/>
        <end position="207"/>
    </location>
</feature>
<accession>A0AAI8Z4W2</accession>